<reference evidence="1 2" key="1">
    <citation type="submission" date="2016-11" db="EMBL/GenBank/DDBJ databases">
        <title>The macronuclear genome of Stentor coeruleus: a giant cell with tiny introns.</title>
        <authorList>
            <person name="Slabodnick M."/>
            <person name="Ruby J.G."/>
            <person name="Reiff S.B."/>
            <person name="Swart E.C."/>
            <person name="Gosai S."/>
            <person name="Prabakaran S."/>
            <person name="Witkowska E."/>
            <person name="Larue G.E."/>
            <person name="Fisher S."/>
            <person name="Freeman R.M."/>
            <person name="Gunawardena J."/>
            <person name="Chu W."/>
            <person name="Stover N.A."/>
            <person name="Gregory B.D."/>
            <person name="Nowacki M."/>
            <person name="Derisi J."/>
            <person name="Roy S.W."/>
            <person name="Marshall W.F."/>
            <person name="Sood P."/>
        </authorList>
    </citation>
    <scope>NUCLEOTIDE SEQUENCE [LARGE SCALE GENOMIC DNA]</scope>
    <source>
        <strain evidence="1">WM001</strain>
    </source>
</reference>
<evidence type="ECO:0000313" key="2">
    <source>
        <dbReference type="Proteomes" id="UP000187209"/>
    </source>
</evidence>
<sequence length="131" mass="15365">MLKKKPKKIKTKRESVERPTRTNIFNAKSEFRMRILEDLKHFKFSSAKSSLKILKPQPNTQKKKTVQQGLYGKLRKNSIECGKIKEKVLKKKDKIIRNSIARRKSLEMIDLSPIKRVKDISIFETSLARII</sequence>
<keyword evidence="2" id="KW-1185">Reference proteome</keyword>
<gene>
    <name evidence="1" type="ORF">SteCoe_33703</name>
</gene>
<organism evidence="1 2">
    <name type="scientific">Stentor coeruleus</name>
    <dbReference type="NCBI Taxonomy" id="5963"/>
    <lineage>
        <taxon>Eukaryota</taxon>
        <taxon>Sar</taxon>
        <taxon>Alveolata</taxon>
        <taxon>Ciliophora</taxon>
        <taxon>Postciliodesmatophora</taxon>
        <taxon>Heterotrichea</taxon>
        <taxon>Heterotrichida</taxon>
        <taxon>Stentoridae</taxon>
        <taxon>Stentor</taxon>
    </lineage>
</organism>
<dbReference type="Proteomes" id="UP000187209">
    <property type="component" value="Unassembled WGS sequence"/>
</dbReference>
<evidence type="ECO:0000313" key="1">
    <source>
        <dbReference type="EMBL" id="OMJ68762.1"/>
    </source>
</evidence>
<proteinExistence type="predicted"/>
<comment type="caution">
    <text evidence="1">The sequence shown here is derived from an EMBL/GenBank/DDBJ whole genome shotgun (WGS) entry which is preliminary data.</text>
</comment>
<dbReference type="AlphaFoldDB" id="A0A1R2AWB6"/>
<dbReference type="EMBL" id="MPUH01001285">
    <property type="protein sequence ID" value="OMJ68762.1"/>
    <property type="molecule type" value="Genomic_DNA"/>
</dbReference>
<accession>A0A1R2AWB6</accession>
<protein>
    <submittedName>
        <fullName evidence="1">Uncharacterized protein</fullName>
    </submittedName>
</protein>
<name>A0A1R2AWB6_9CILI</name>